<name>A0A0M0KM33_ALKHA</name>
<dbReference type="EMBL" id="LILD01000001">
    <property type="protein sequence ID" value="KOO39926.1"/>
    <property type="molecule type" value="Genomic_DNA"/>
</dbReference>
<dbReference type="AlphaFoldDB" id="A0A0M0KM33"/>
<keyword evidence="7" id="KW-0472">Membrane</keyword>
<dbReference type="GO" id="GO:0004252">
    <property type="term" value="F:serine-type endopeptidase activity"/>
    <property type="evidence" value="ECO:0007669"/>
    <property type="project" value="InterPro"/>
</dbReference>
<dbReference type="GO" id="GO:0006465">
    <property type="term" value="P:signal peptide processing"/>
    <property type="evidence" value="ECO:0007669"/>
    <property type="project" value="InterPro"/>
</dbReference>
<keyword evidence="7" id="KW-1133">Transmembrane helix</keyword>
<gene>
    <name evidence="9" type="ORF">AMD02_14520</name>
</gene>
<comment type="similarity">
    <text evidence="3 7">Belongs to the peptidase S26 family.</text>
</comment>
<dbReference type="InterPro" id="IPR019758">
    <property type="entry name" value="Pept_S26A_signal_pept_1_CS"/>
</dbReference>
<evidence type="ECO:0000256" key="5">
    <source>
        <dbReference type="ARBA" id="ARBA00022801"/>
    </source>
</evidence>
<dbReference type="GO" id="GO:0005886">
    <property type="term" value="C:plasma membrane"/>
    <property type="evidence" value="ECO:0007669"/>
    <property type="project" value="UniProtKB-SubCell"/>
</dbReference>
<dbReference type="Pfam" id="PF10502">
    <property type="entry name" value="Peptidase_S26"/>
    <property type="match status" value="1"/>
</dbReference>
<evidence type="ECO:0000256" key="1">
    <source>
        <dbReference type="ARBA" id="ARBA00000677"/>
    </source>
</evidence>
<evidence type="ECO:0000256" key="3">
    <source>
        <dbReference type="ARBA" id="ARBA00009370"/>
    </source>
</evidence>
<organism evidence="9">
    <name type="scientific">Halalkalibacterium halodurans</name>
    <name type="common">Bacillus halodurans</name>
    <dbReference type="NCBI Taxonomy" id="86665"/>
    <lineage>
        <taxon>Bacteria</taxon>
        <taxon>Bacillati</taxon>
        <taxon>Bacillota</taxon>
        <taxon>Bacilli</taxon>
        <taxon>Bacillales</taxon>
        <taxon>Bacillaceae</taxon>
        <taxon>Halalkalibacterium (ex Joshi et al. 2022)</taxon>
    </lineage>
</organism>
<protein>
    <recommendedName>
        <fullName evidence="4 7">Signal peptidase I</fullName>
        <ecNumber evidence="4 7">3.4.21.89</ecNumber>
    </recommendedName>
</protein>
<feature type="domain" description="Peptidase S26" evidence="8">
    <location>
        <begin position="9"/>
        <end position="168"/>
    </location>
</feature>
<evidence type="ECO:0000256" key="2">
    <source>
        <dbReference type="ARBA" id="ARBA00004401"/>
    </source>
</evidence>
<evidence type="ECO:0000313" key="9">
    <source>
        <dbReference type="EMBL" id="KOO39926.1"/>
    </source>
</evidence>
<dbReference type="CDD" id="cd06530">
    <property type="entry name" value="S26_SPase_I"/>
    <property type="match status" value="1"/>
</dbReference>
<dbReference type="NCBIfam" id="TIGR02227">
    <property type="entry name" value="sigpep_I_bact"/>
    <property type="match status" value="1"/>
</dbReference>
<sequence>MDTKKSDINEWIKAILIALLLAVLIRSFVFVSYEVRGESMEPTAYEGEMFIVNKLSYEFSEPKRFDLIVFHATETDDYIKRIIGLPGDTIRMEDDILYINDEPYEEPYLDEWKEGRPGKYTQDFVVEEPIPDGYVFVLGDNRPRSSDSRAFGPVPLEEIVGKVGVRFWPVTKVGVLN</sequence>
<proteinExistence type="inferred from homology"/>
<dbReference type="PANTHER" id="PTHR43390:SF1">
    <property type="entry name" value="CHLOROPLAST PROCESSING PEPTIDASE"/>
    <property type="match status" value="1"/>
</dbReference>
<accession>A0A4Y7X057</accession>
<reference evidence="9" key="1">
    <citation type="submission" date="2015-08" db="EMBL/GenBank/DDBJ databases">
        <title>Complete DNA Sequence of Pseudomonas syringae pv. actinidiae, the Causal Agent of Kiwifruit Canker Disease.</title>
        <authorList>
            <person name="Rikkerink E.H.A."/>
            <person name="Fineran P.C."/>
        </authorList>
    </citation>
    <scope>NUCLEOTIDE SEQUENCE</scope>
    <source>
        <strain evidence="9">DSM 13666</strain>
    </source>
</reference>
<evidence type="ECO:0000256" key="7">
    <source>
        <dbReference type="RuleBase" id="RU362042"/>
    </source>
</evidence>
<dbReference type="PROSITE" id="PS00761">
    <property type="entry name" value="SPASE_I_3"/>
    <property type="match status" value="1"/>
</dbReference>
<dbReference type="InterPro" id="IPR000223">
    <property type="entry name" value="Pept_S26A_signal_pept_1"/>
</dbReference>
<dbReference type="InterPro" id="IPR019757">
    <property type="entry name" value="Pept_S26A_signal_pept_1_Lys-AS"/>
</dbReference>
<dbReference type="PRINTS" id="PR00727">
    <property type="entry name" value="LEADERPTASE"/>
</dbReference>
<dbReference type="RefSeq" id="WP_041820349.1">
    <property type="nucleotide sequence ID" value="NZ_CP040441.1"/>
</dbReference>
<keyword evidence="5 7" id="KW-0378">Hydrolase</keyword>
<dbReference type="GO" id="GO:0009003">
    <property type="term" value="F:signal peptidase activity"/>
    <property type="evidence" value="ECO:0007669"/>
    <property type="project" value="UniProtKB-EC"/>
</dbReference>
<feature type="active site" evidence="6">
    <location>
        <position position="39"/>
    </location>
</feature>
<feature type="transmembrane region" description="Helical" evidence="7">
    <location>
        <begin position="12"/>
        <end position="33"/>
    </location>
</feature>
<evidence type="ECO:0000256" key="6">
    <source>
        <dbReference type="PIRSR" id="PIRSR600223-1"/>
    </source>
</evidence>
<dbReference type="PROSITE" id="PS00760">
    <property type="entry name" value="SPASE_I_2"/>
    <property type="match status" value="1"/>
</dbReference>
<keyword evidence="7" id="KW-0812">Transmembrane</keyword>
<evidence type="ECO:0000256" key="4">
    <source>
        <dbReference type="ARBA" id="ARBA00013208"/>
    </source>
</evidence>
<dbReference type="InterPro" id="IPR036286">
    <property type="entry name" value="LexA/Signal_pep-like_sf"/>
</dbReference>
<dbReference type="PANTHER" id="PTHR43390">
    <property type="entry name" value="SIGNAL PEPTIDASE I"/>
    <property type="match status" value="1"/>
</dbReference>
<dbReference type="Gene3D" id="2.10.109.10">
    <property type="entry name" value="Umud Fragment, subunit A"/>
    <property type="match status" value="1"/>
</dbReference>
<comment type="caution">
    <text evidence="9">The sequence shown here is derived from an EMBL/GenBank/DDBJ whole genome shotgun (WGS) entry which is preliminary data.</text>
</comment>
<comment type="subcellular location">
    <subcellularLocation>
        <location evidence="2">Cell membrane</location>
        <topology evidence="2">Single-pass type II membrane protein</topology>
    </subcellularLocation>
    <subcellularLocation>
        <location evidence="7">Membrane</location>
        <topology evidence="7">Single-pass type II membrane protein</topology>
    </subcellularLocation>
</comment>
<dbReference type="EC" id="3.4.21.89" evidence="4 7"/>
<keyword evidence="7" id="KW-0645">Protease</keyword>
<dbReference type="PATRIC" id="fig|136160.3.peg.3372"/>
<dbReference type="GeneID" id="87596663"/>
<comment type="catalytic activity">
    <reaction evidence="1 7">
        <text>Cleavage of hydrophobic, N-terminal signal or leader sequences from secreted and periplasmic proteins.</text>
        <dbReference type="EC" id="3.4.21.89"/>
    </reaction>
</comment>
<evidence type="ECO:0000259" key="8">
    <source>
        <dbReference type="Pfam" id="PF10502"/>
    </source>
</evidence>
<dbReference type="SUPFAM" id="SSF51306">
    <property type="entry name" value="LexA/Signal peptidase"/>
    <property type="match status" value="1"/>
</dbReference>
<accession>A0A0M0KM33</accession>
<dbReference type="InterPro" id="IPR019533">
    <property type="entry name" value="Peptidase_S26"/>
</dbReference>
<feature type="active site" evidence="6">
    <location>
        <position position="80"/>
    </location>
</feature>